<evidence type="ECO:0000313" key="2">
    <source>
        <dbReference type="Proteomes" id="UP000729402"/>
    </source>
</evidence>
<dbReference type="Proteomes" id="UP000729402">
    <property type="component" value="Unassembled WGS sequence"/>
</dbReference>
<evidence type="ECO:0000313" key="1">
    <source>
        <dbReference type="EMBL" id="KAG8058363.1"/>
    </source>
</evidence>
<accession>A0A8J5RUN7</accession>
<dbReference type="AlphaFoldDB" id="A0A8J5RUN7"/>
<sequence>MKSFFKPHFEGLHLQNTTLYDENQFMPAFDFAHCLSMRQQFTSMDQDIMADGNIAQ</sequence>
<protein>
    <submittedName>
        <fullName evidence="1">Uncharacterized protein</fullName>
    </submittedName>
</protein>
<feature type="non-terminal residue" evidence="1">
    <location>
        <position position="56"/>
    </location>
</feature>
<gene>
    <name evidence="1" type="ORF">GUJ93_ZPchr0002g24416</name>
</gene>
<reference evidence="1" key="2">
    <citation type="submission" date="2021-02" db="EMBL/GenBank/DDBJ databases">
        <authorList>
            <person name="Kimball J.A."/>
            <person name="Haas M.W."/>
            <person name="Macchietto M."/>
            <person name="Kono T."/>
            <person name="Duquette J."/>
            <person name="Shao M."/>
        </authorList>
    </citation>
    <scope>NUCLEOTIDE SEQUENCE</scope>
    <source>
        <tissue evidence="1">Fresh leaf tissue</tissue>
    </source>
</reference>
<dbReference type="EMBL" id="JAAALK010000287">
    <property type="protein sequence ID" value="KAG8058363.1"/>
    <property type="molecule type" value="Genomic_DNA"/>
</dbReference>
<name>A0A8J5RUN7_ZIZPA</name>
<comment type="caution">
    <text evidence="1">The sequence shown here is derived from an EMBL/GenBank/DDBJ whole genome shotgun (WGS) entry which is preliminary data.</text>
</comment>
<organism evidence="1 2">
    <name type="scientific">Zizania palustris</name>
    <name type="common">Northern wild rice</name>
    <dbReference type="NCBI Taxonomy" id="103762"/>
    <lineage>
        <taxon>Eukaryota</taxon>
        <taxon>Viridiplantae</taxon>
        <taxon>Streptophyta</taxon>
        <taxon>Embryophyta</taxon>
        <taxon>Tracheophyta</taxon>
        <taxon>Spermatophyta</taxon>
        <taxon>Magnoliopsida</taxon>
        <taxon>Liliopsida</taxon>
        <taxon>Poales</taxon>
        <taxon>Poaceae</taxon>
        <taxon>BOP clade</taxon>
        <taxon>Oryzoideae</taxon>
        <taxon>Oryzeae</taxon>
        <taxon>Zizaniinae</taxon>
        <taxon>Zizania</taxon>
    </lineage>
</organism>
<keyword evidence="2" id="KW-1185">Reference proteome</keyword>
<proteinExistence type="predicted"/>
<reference evidence="1" key="1">
    <citation type="journal article" date="2021" name="bioRxiv">
        <title>Whole Genome Assembly and Annotation of Northern Wild Rice, Zizania palustris L., Supports a Whole Genome Duplication in the Zizania Genus.</title>
        <authorList>
            <person name="Haas M."/>
            <person name="Kono T."/>
            <person name="Macchietto M."/>
            <person name="Millas R."/>
            <person name="McGilp L."/>
            <person name="Shao M."/>
            <person name="Duquette J."/>
            <person name="Hirsch C.N."/>
            <person name="Kimball J."/>
        </authorList>
    </citation>
    <scope>NUCLEOTIDE SEQUENCE</scope>
    <source>
        <tissue evidence="1">Fresh leaf tissue</tissue>
    </source>
</reference>